<comment type="subcellular location">
    <subcellularLocation>
        <location evidence="2">Cell membrane</location>
        <topology evidence="2">Multi-pass membrane protein</topology>
    </subcellularLocation>
</comment>
<keyword evidence="6" id="KW-1003">Cell membrane</keyword>
<feature type="transmembrane region" description="Helical" evidence="10">
    <location>
        <begin position="39"/>
        <end position="56"/>
    </location>
</feature>
<proteinExistence type="inferred from homology"/>
<feature type="transmembrane region" description="Helical" evidence="10">
    <location>
        <begin position="126"/>
        <end position="147"/>
    </location>
</feature>
<feature type="transmembrane region" description="Helical" evidence="10">
    <location>
        <begin position="200"/>
        <end position="219"/>
    </location>
</feature>
<dbReference type="InterPro" id="IPR006419">
    <property type="entry name" value="NMN_transpt_PnuC"/>
</dbReference>
<dbReference type="EMBL" id="BTPD01000008">
    <property type="protein sequence ID" value="GMQ30101.1"/>
    <property type="molecule type" value="Genomic_DNA"/>
</dbReference>
<accession>A0ABQ6PQ89</accession>
<evidence type="ECO:0000256" key="10">
    <source>
        <dbReference type="SAM" id="Phobius"/>
    </source>
</evidence>
<keyword evidence="9 10" id="KW-0472">Membrane</keyword>
<evidence type="ECO:0000256" key="5">
    <source>
        <dbReference type="ARBA" id="ARBA00022448"/>
    </source>
</evidence>
<evidence type="ECO:0000256" key="6">
    <source>
        <dbReference type="ARBA" id="ARBA00022475"/>
    </source>
</evidence>
<comment type="caution">
    <text evidence="11">The sequence shown here is derived from an EMBL/GenBank/DDBJ whole genome shotgun (WGS) entry which is preliminary data.</text>
</comment>
<evidence type="ECO:0000256" key="3">
    <source>
        <dbReference type="ARBA" id="ARBA00006669"/>
    </source>
</evidence>
<evidence type="ECO:0000313" key="11">
    <source>
        <dbReference type="EMBL" id="GMQ30101.1"/>
    </source>
</evidence>
<organism evidence="11 12">
    <name type="scientific">Algoriphagus confluentis</name>
    <dbReference type="NCBI Taxonomy" id="1697556"/>
    <lineage>
        <taxon>Bacteria</taxon>
        <taxon>Pseudomonadati</taxon>
        <taxon>Bacteroidota</taxon>
        <taxon>Cytophagia</taxon>
        <taxon>Cytophagales</taxon>
        <taxon>Cyclobacteriaceae</taxon>
        <taxon>Algoriphagus</taxon>
    </lineage>
</organism>
<protein>
    <recommendedName>
        <fullName evidence="4">Nicotinamide riboside transporter PnuC</fullName>
    </recommendedName>
</protein>
<feature type="transmembrane region" description="Helical" evidence="10">
    <location>
        <begin position="63"/>
        <end position="79"/>
    </location>
</feature>
<keyword evidence="8 10" id="KW-1133">Transmembrane helix</keyword>
<feature type="transmembrane region" description="Helical" evidence="10">
    <location>
        <begin position="85"/>
        <end position="106"/>
    </location>
</feature>
<evidence type="ECO:0000256" key="2">
    <source>
        <dbReference type="ARBA" id="ARBA00004651"/>
    </source>
</evidence>
<comment type="similarity">
    <text evidence="3">Belongs to the nicotinamide ribonucleoside (NR) uptake permease (TC 4.B.1) family.</text>
</comment>
<evidence type="ECO:0000313" key="12">
    <source>
        <dbReference type="Proteomes" id="UP001338309"/>
    </source>
</evidence>
<dbReference type="Pfam" id="PF04973">
    <property type="entry name" value="NMN_transporter"/>
    <property type="match status" value="1"/>
</dbReference>
<name>A0ABQ6PQ89_9BACT</name>
<comment type="function">
    <text evidence="1">Required for nicotinamide riboside transport across the inner membrane.</text>
</comment>
<evidence type="ECO:0000256" key="9">
    <source>
        <dbReference type="ARBA" id="ARBA00023136"/>
    </source>
</evidence>
<reference evidence="11 12" key="1">
    <citation type="submission" date="2023-08" db="EMBL/GenBank/DDBJ databases">
        <title>Draft genome sequence of Algoriphagus confluentis.</title>
        <authorList>
            <person name="Takatani N."/>
            <person name="Hosokawa M."/>
            <person name="Sawabe T."/>
        </authorList>
    </citation>
    <scope>NUCLEOTIDE SEQUENCE [LARGE SCALE GENOMIC DNA]</scope>
    <source>
        <strain evidence="11 12">NBRC 111222</strain>
    </source>
</reference>
<evidence type="ECO:0000256" key="1">
    <source>
        <dbReference type="ARBA" id="ARBA00002672"/>
    </source>
</evidence>
<dbReference type="PANTHER" id="PTHR36122:SF2">
    <property type="entry name" value="NICOTINAMIDE RIBOSIDE TRANSPORTER PNUC"/>
    <property type="match status" value="1"/>
</dbReference>
<keyword evidence="5" id="KW-0813">Transport</keyword>
<keyword evidence="12" id="KW-1185">Reference proteome</keyword>
<evidence type="ECO:0000256" key="8">
    <source>
        <dbReference type="ARBA" id="ARBA00022989"/>
    </source>
</evidence>
<sequence length="228" mass="26707">MCFLVFFVVEKYLRFKKLFLTSKMDFQFLLDGFAEGLQNMTWLEAVAVFFGIVSVFYSMREHIWVYPTGIVSTLIYVWICFEYKLYADMGINAYYFSMSIYGWYVWTHPKENQEVLPVTWLDAKGWLICAGLFAVSYPLLAFVLSNFTDSDVPYWDSFTTASAFVGMWLMAKKKVENWIFWIITDLVSVPLYFYKGLVLTSFQFLFFTVLATMGLFAWIKSAKVYAKA</sequence>
<dbReference type="PANTHER" id="PTHR36122">
    <property type="entry name" value="NICOTINAMIDE RIBOSIDE TRANSPORTER PNUC"/>
    <property type="match status" value="1"/>
</dbReference>
<gene>
    <name evidence="11" type="primary">pnuC</name>
    <name evidence="11" type="ORF">Aconfl_27440</name>
</gene>
<dbReference type="NCBIfam" id="TIGR01528">
    <property type="entry name" value="NMN_trans_PnuC"/>
    <property type="match status" value="1"/>
</dbReference>
<dbReference type="Proteomes" id="UP001338309">
    <property type="component" value="Unassembled WGS sequence"/>
</dbReference>
<evidence type="ECO:0000256" key="7">
    <source>
        <dbReference type="ARBA" id="ARBA00022692"/>
    </source>
</evidence>
<keyword evidence="7 10" id="KW-0812">Transmembrane</keyword>
<evidence type="ECO:0000256" key="4">
    <source>
        <dbReference type="ARBA" id="ARBA00017522"/>
    </source>
</evidence>